<evidence type="ECO:0000256" key="1">
    <source>
        <dbReference type="SAM" id="Phobius"/>
    </source>
</evidence>
<dbReference type="Gene3D" id="1.10.620.20">
    <property type="entry name" value="Ribonucleotide Reductase, subunit A"/>
    <property type="match status" value="1"/>
</dbReference>
<keyword evidence="1" id="KW-0812">Transmembrane</keyword>
<comment type="caution">
    <text evidence="2">The sequence shown here is derived from an EMBL/GenBank/DDBJ whole genome shotgun (WGS) entry which is preliminary data.</text>
</comment>
<keyword evidence="1" id="KW-0472">Membrane</keyword>
<dbReference type="Proteomes" id="UP001172082">
    <property type="component" value="Unassembled WGS sequence"/>
</dbReference>
<dbReference type="SUPFAM" id="SSF47240">
    <property type="entry name" value="Ferritin-like"/>
    <property type="match status" value="1"/>
</dbReference>
<gene>
    <name evidence="2" type="ORF">QQ008_03720</name>
</gene>
<keyword evidence="1" id="KW-1133">Transmembrane helix</keyword>
<dbReference type="InterPro" id="IPR012348">
    <property type="entry name" value="RNR-like"/>
</dbReference>
<sequence>MNFEYWFYYFQQNQNHFAHIDFDVEPSLTNHEKCLVTSSIQQFQKGENSEGKHLYNYAKAYGDHFYLQAIKLFIKEEQDHAKVLGKWMHLEGIPKIKGHWVDGAFRKIRNLFGLELSITVLVTAEIIAAVYYKALKLATGSSLLKSLCDQILIDEDKHLEFQAHTMAILNREQNYASIFTKRLLHKMFMAATIMLVWFYHGSILKAGGYNFLKYWKDVFQVFNTVDTLIWNKLKKSMEKATHKAAA</sequence>
<dbReference type="CDD" id="cd00657">
    <property type="entry name" value="Ferritin_like"/>
    <property type="match status" value="1"/>
</dbReference>
<dbReference type="EMBL" id="JAUJEA010000001">
    <property type="protein sequence ID" value="MDN5200447.1"/>
    <property type="molecule type" value="Genomic_DNA"/>
</dbReference>
<protein>
    <submittedName>
        <fullName evidence="2">Ferritin-like domain-containing protein</fullName>
    </submittedName>
</protein>
<organism evidence="2 3">
    <name type="scientific">Splendidivirga corallicola</name>
    <dbReference type="NCBI Taxonomy" id="3051826"/>
    <lineage>
        <taxon>Bacteria</taxon>
        <taxon>Pseudomonadati</taxon>
        <taxon>Bacteroidota</taxon>
        <taxon>Cytophagia</taxon>
        <taxon>Cytophagales</taxon>
        <taxon>Splendidivirgaceae</taxon>
        <taxon>Splendidivirga</taxon>
    </lineage>
</organism>
<dbReference type="InterPro" id="IPR009078">
    <property type="entry name" value="Ferritin-like_SF"/>
</dbReference>
<evidence type="ECO:0000313" key="2">
    <source>
        <dbReference type="EMBL" id="MDN5200447.1"/>
    </source>
</evidence>
<feature type="transmembrane region" description="Helical" evidence="1">
    <location>
        <begin position="187"/>
        <end position="206"/>
    </location>
</feature>
<keyword evidence="3" id="KW-1185">Reference proteome</keyword>
<evidence type="ECO:0000313" key="3">
    <source>
        <dbReference type="Proteomes" id="UP001172082"/>
    </source>
</evidence>
<dbReference type="RefSeq" id="WP_346750472.1">
    <property type="nucleotide sequence ID" value="NZ_JAUJEA010000001.1"/>
</dbReference>
<accession>A0ABT8KK65</accession>
<reference evidence="2" key="1">
    <citation type="submission" date="2023-06" db="EMBL/GenBank/DDBJ databases">
        <title>Genomic of Parafulvivirga corallium.</title>
        <authorList>
            <person name="Wang G."/>
        </authorList>
    </citation>
    <scope>NUCLEOTIDE SEQUENCE</scope>
    <source>
        <strain evidence="2">BMA10</strain>
    </source>
</reference>
<feature type="transmembrane region" description="Helical" evidence="1">
    <location>
        <begin position="111"/>
        <end position="132"/>
    </location>
</feature>
<name>A0ABT8KK65_9BACT</name>
<proteinExistence type="predicted"/>